<comment type="similarity">
    <text evidence="11 12">Belongs to the arginase family.</text>
</comment>
<dbReference type="PANTHER" id="PTHR43782:SF3">
    <property type="entry name" value="ARGINASE"/>
    <property type="match status" value="1"/>
</dbReference>
<dbReference type="GO" id="GO:0000050">
    <property type="term" value="P:urea cycle"/>
    <property type="evidence" value="ECO:0007669"/>
    <property type="project" value="UniProtKB-KW"/>
</dbReference>
<dbReference type="Gene3D" id="3.40.800.10">
    <property type="entry name" value="Ureohydrolase domain"/>
    <property type="match status" value="1"/>
</dbReference>
<evidence type="ECO:0000256" key="6">
    <source>
        <dbReference type="ARBA" id="ARBA00022723"/>
    </source>
</evidence>
<keyword evidence="6 10" id="KW-0479">Metal-binding</keyword>
<dbReference type="GO" id="GO:0004053">
    <property type="term" value="F:arginase activity"/>
    <property type="evidence" value="ECO:0007669"/>
    <property type="project" value="UniProtKB-EC"/>
</dbReference>
<proteinExistence type="inferred from homology"/>
<dbReference type="CDD" id="cd09989">
    <property type="entry name" value="Arginase"/>
    <property type="match status" value="1"/>
</dbReference>
<evidence type="ECO:0000313" key="15">
    <source>
        <dbReference type="EMBL" id="CAH1792703.1"/>
    </source>
</evidence>
<protein>
    <recommendedName>
        <fullName evidence="3 13">Arginase</fullName>
        <ecNumber evidence="2 13">3.5.3.1</ecNumber>
    </recommendedName>
</protein>
<dbReference type="EC" id="3.5.3.1" evidence="2 13"/>
<evidence type="ECO:0000256" key="7">
    <source>
        <dbReference type="ARBA" id="ARBA00022801"/>
    </source>
</evidence>
<dbReference type="SUPFAM" id="SSF52768">
    <property type="entry name" value="Arginase/deacetylase"/>
    <property type="match status" value="1"/>
</dbReference>
<feature type="binding site" evidence="10">
    <location>
        <position position="258"/>
    </location>
    <ligand>
        <name>Mn(2+)</name>
        <dbReference type="ChEBI" id="CHEBI:29035"/>
        <label>1</label>
    </ligand>
</feature>
<evidence type="ECO:0000256" key="3">
    <source>
        <dbReference type="ARBA" id="ARBA00018123"/>
    </source>
</evidence>
<feature type="binding site" evidence="10">
    <location>
        <position position="127"/>
    </location>
    <ligand>
        <name>Mn(2+)</name>
        <dbReference type="ChEBI" id="CHEBI:29035"/>
        <label>1</label>
    </ligand>
</feature>
<name>A0A8S4PHD1_OWEFU</name>
<feature type="binding site" evidence="10">
    <location>
        <position position="154"/>
    </location>
    <ligand>
        <name>Mn(2+)</name>
        <dbReference type="ChEBI" id="CHEBI:29035"/>
        <label>1</label>
    </ligand>
</feature>
<feature type="binding site" evidence="10">
    <location>
        <position position="150"/>
    </location>
    <ligand>
        <name>Mn(2+)</name>
        <dbReference type="ChEBI" id="CHEBI:29035"/>
        <label>1</label>
    </ligand>
</feature>
<dbReference type="OrthoDB" id="9992747at2759"/>
<comment type="cofactor">
    <cofactor evidence="10 13">
        <name>Mn(2+)</name>
        <dbReference type="ChEBI" id="CHEBI:29035"/>
    </cofactor>
    <text evidence="10 13">Binds 2 manganese ions per subunit.</text>
</comment>
<evidence type="ECO:0000256" key="10">
    <source>
        <dbReference type="PIRSR" id="PIRSR036979-1"/>
    </source>
</evidence>
<dbReference type="PANTHER" id="PTHR43782">
    <property type="entry name" value="ARGINASE"/>
    <property type="match status" value="1"/>
</dbReference>
<comment type="caution">
    <text evidence="15">The sequence shown here is derived from an EMBL/GenBank/DDBJ whole genome shotgun (WGS) entry which is preliminary data.</text>
</comment>
<feature type="binding site" evidence="10">
    <location>
        <position position="260"/>
    </location>
    <ligand>
        <name>Mn(2+)</name>
        <dbReference type="ChEBI" id="CHEBI:29035"/>
        <label>1</label>
    </ligand>
</feature>
<comment type="pathway">
    <text evidence="1 13">Nitrogen metabolism; urea cycle; L-ornithine and urea from L-arginine: step 1/1.</text>
</comment>
<dbReference type="PRINTS" id="PR00116">
    <property type="entry name" value="ARGINASE"/>
</dbReference>
<evidence type="ECO:0000256" key="9">
    <source>
        <dbReference type="ARBA" id="ARBA00047391"/>
    </source>
</evidence>
<dbReference type="InterPro" id="IPR014033">
    <property type="entry name" value="Arginase"/>
</dbReference>
<dbReference type="InterPro" id="IPR020855">
    <property type="entry name" value="Ureohydrolase_Mn_BS"/>
</dbReference>
<evidence type="ECO:0000256" key="14">
    <source>
        <dbReference type="SAM" id="MobiDB-lite"/>
    </source>
</evidence>
<dbReference type="Pfam" id="PF00491">
    <property type="entry name" value="Arginase"/>
    <property type="match status" value="1"/>
</dbReference>
<evidence type="ECO:0000256" key="13">
    <source>
        <dbReference type="RuleBase" id="RU361159"/>
    </source>
</evidence>
<evidence type="ECO:0000256" key="5">
    <source>
        <dbReference type="ARBA" id="ARBA00022503"/>
    </source>
</evidence>
<dbReference type="Proteomes" id="UP000749559">
    <property type="component" value="Unassembled WGS sequence"/>
</dbReference>
<comment type="catalytic activity">
    <reaction evidence="9 13">
        <text>L-arginine + H2O = urea + L-ornithine</text>
        <dbReference type="Rhea" id="RHEA:20569"/>
        <dbReference type="ChEBI" id="CHEBI:15377"/>
        <dbReference type="ChEBI" id="CHEBI:16199"/>
        <dbReference type="ChEBI" id="CHEBI:32682"/>
        <dbReference type="ChEBI" id="CHEBI:46911"/>
        <dbReference type="EC" id="3.5.3.1"/>
    </reaction>
</comment>
<dbReference type="InterPro" id="IPR006035">
    <property type="entry name" value="Ureohydrolase"/>
</dbReference>
<keyword evidence="7 12" id="KW-0378">Hydrolase</keyword>
<accession>A0A8S4PHD1</accession>
<dbReference type="EMBL" id="CAIIXF020000008">
    <property type="protein sequence ID" value="CAH1792703.1"/>
    <property type="molecule type" value="Genomic_DNA"/>
</dbReference>
<evidence type="ECO:0000256" key="11">
    <source>
        <dbReference type="PROSITE-ProRule" id="PRU00742"/>
    </source>
</evidence>
<gene>
    <name evidence="15" type="ORF">OFUS_LOCUS17643</name>
</gene>
<evidence type="ECO:0000256" key="12">
    <source>
        <dbReference type="RuleBase" id="RU003684"/>
    </source>
</evidence>
<dbReference type="GO" id="GO:0005829">
    <property type="term" value="C:cytosol"/>
    <property type="evidence" value="ECO:0007669"/>
    <property type="project" value="TreeGrafter"/>
</dbReference>
<dbReference type="FunFam" id="3.40.800.10:FF:000005">
    <property type="entry name" value="Arginase"/>
    <property type="match status" value="1"/>
</dbReference>
<dbReference type="GO" id="GO:0005634">
    <property type="term" value="C:nucleus"/>
    <property type="evidence" value="ECO:0007669"/>
    <property type="project" value="TreeGrafter"/>
</dbReference>
<dbReference type="NCBIfam" id="TIGR01229">
    <property type="entry name" value="rocF_arginase"/>
    <property type="match status" value="1"/>
</dbReference>
<evidence type="ECO:0000313" key="16">
    <source>
        <dbReference type="Proteomes" id="UP000749559"/>
    </source>
</evidence>
<dbReference type="GO" id="GO:0030145">
    <property type="term" value="F:manganese ion binding"/>
    <property type="evidence" value="ECO:0007669"/>
    <property type="project" value="TreeGrafter"/>
</dbReference>
<dbReference type="InterPro" id="IPR023696">
    <property type="entry name" value="Ureohydrolase_dom_sf"/>
</dbReference>
<organism evidence="15 16">
    <name type="scientific">Owenia fusiformis</name>
    <name type="common">Polychaete worm</name>
    <dbReference type="NCBI Taxonomy" id="6347"/>
    <lineage>
        <taxon>Eukaryota</taxon>
        <taxon>Metazoa</taxon>
        <taxon>Spiralia</taxon>
        <taxon>Lophotrochozoa</taxon>
        <taxon>Annelida</taxon>
        <taxon>Polychaeta</taxon>
        <taxon>Sedentaria</taxon>
        <taxon>Canalipalpata</taxon>
        <taxon>Sabellida</taxon>
        <taxon>Oweniida</taxon>
        <taxon>Oweniidae</taxon>
        <taxon>Owenia</taxon>
    </lineage>
</organism>
<keyword evidence="4 13" id="KW-0835">Urea cycle</keyword>
<keyword evidence="8 10" id="KW-0464">Manganese</keyword>
<feature type="region of interest" description="Disordered" evidence="14">
    <location>
        <begin position="341"/>
        <end position="367"/>
    </location>
</feature>
<evidence type="ECO:0000256" key="4">
    <source>
        <dbReference type="ARBA" id="ARBA00022436"/>
    </source>
</evidence>
<keyword evidence="16" id="KW-1185">Reference proteome</keyword>
<dbReference type="PROSITE" id="PS01053">
    <property type="entry name" value="ARGINASE_1"/>
    <property type="match status" value="1"/>
</dbReference>
<feature type="binding site" evidence="10">
    <location>
        <position position="152"/>
    </location>
    <ligand>
        <name>Mn(2+)</name>
        <dbReference type="ChEBI" id="CHEBI:29035"/>
        <label>1</label>
    </ligand>
</feature>
<dbReference type="PROSITE" id="PS51409">
    <property type="entry name" value="ARGINASE_2"/>
    <property type="match status" value="1"/>
</dbReference>
<dbReference type="GO" id="GO:0010121">
    <property type="term" value="P:L-arginine catabolic process to proline via ornithine"/>
    <property type="evidence" value="ECO:0007669"/>
    <property type="project" value="UniProtKB-ARBA"/>
</dbReference>
<evidence type="ECO:0000256" key="1">
    <source>
        <dbReference type="ARBA" id="ARBA00005098"/>
    </source>
</evidence>
<keyword evidence="5 13" id="KW-0056">Arginine metabolism</keyword>
<dbReference type="PIRSF" id="PIRSF036979">
    <property type="entry name" value="Arginase"/>
    <property type="match status" value="1"/>
</dbReference>
<evidence type="ECO:0000256" key="2">
    <source>
        <dbReference type="ARBA" id="ARBA00012168"/>
    </source>
</evidence>
<reference evidence="15" key="1">
    <citation type="submission" date="2022-03" db="EMBL/GenBank/DDBJ databases">
        <authorList>
            <person name="Martin C."/>
        </authorList>
    </citation>
    <scope>NUCLEOTIDE SEQUENCE</scope>
</reference>
<evidence type="ECO:0000256" key="8">
    <source>
        <dbReference type="ARBA" id="ARBA00023211"/>
    </source>
</evidence>
<dbReference type="AlphaFoldDB" id="A0A8S4PHD1"/>
<sequence length="367" mass="40521">MATKKCVNLFSKHLKNTFDKQTKRCLQTKYSSKDIGFLGVPFAAGQSRGGVEHGPAALRDAGIVQKLGYMGFNVHDYGDLKFDHIFHDPPDIVKNPRSVGQGAYQVSEAVKDIISAGHCGLTIGGDHSLSIGTVHGHCQAEENVCLIWVDAHADINTPLTSATGNVHGMCLSFVVHELQEYIPDIVDFDWIQPCISAKDIAYIGLRDLDPGERHIIEKLGISCYTTHEIDHFGIEYVLKKSIEAVNPNMDRPMHLSYDIDSLDPAISPSTGTPVPGGLTIREGMYIAEELAQTGLLHHIDLVEVNPLIGTKRDQNLTIFTASEIIQACFGKRRRGNVDPNYKLPIPEKPRKILSPSRTMNEKKKVHI</sequence>